<dbReference type="InterPro" id="IPR029032">
    <property type="entry name" value="AhpD-like"/>
</dbReference>
<reference evidence="2" key="1">
    <citation type="submission" date="2022-09" db="EMBL/GenBank/DDBJ databases">
        <title>Rhodovastum sp. nov. RN2-1 isolated from soil in Seongnam, South Korea.</title>
        <authorList>
            <person name="Le N.T."/>
        </authorList>
    </citation>
    <scope>NUCLEOTIDE SEQUENCE</scope>
    <source>
        <strain evidence="2">RN2-1</strain>
    </source>
</reference>
<evidence type="ECO:0000313" key="2">
    <source>
        <dbReference type="EMBL" id="MCW3476173.1"/>
    </source>
</evidence>
<protein>
    <submittedName>
        <fullName evidence="2">Carboxymuconolactone decarboxylase family protein</fullName>
    </submittedName>
</protein>
<evidence type="ECO:0000259" key="1">
    <source>
        <dbReference type="Pfam" id="PF02627"/>
    </source>
</evidence>
<dbReference type="RefSeq" id="WP_264714928.1">
    <property type="nucleotide sequence ID" value="NZ_JAPDNT010000016.1"/>
</dbReference>
<gene>
    <name evidence="2" type="ORF">OL599_16460</name>
</gene>
<dbReference type="AlphaFoldDB" id="A0AA41YQ22"/>
<sequence>MARTAPKTGFKLRKEFDTPAFAKGLAVRRAVLGADYVDGSLARADHFMVDFQKLVTEYCWGDVWTRPGLPRKQRSMLNLAMLTALNRPNELRLHLRGALNNGVTREEIKEILLQTCIYCGIPAGLDAFKVAVEVFKEVDATAQAAE</sequence>
<dbReference type="InterPro" id="IPR003779">
    <property type="entry name" value="CMD-like"/>
</dbReference>
<comment type="caution">
    <text evidence="2">The sequence shown here is derived from an EMBL/GenBank/DDBJ whole genome shotgun (WGS) entry which is preliminary data.</text>
</comment>
<organism evidence="2 3">
    <name type="scientific">Limobrevibacterium gyesilva</name>
    <dbReference type="NCBI Taxonomy" id="2991712"/>
    <lineage>
        <taxon>Bacteria</taxon>
        <taxon>Pseudomonadati</taxon>
        <taxon>Pseudomonadota</taxon>
        <taxon>Alphaproteobacteria</taxon>
        <taxon>Acetobacterales</taxon>
        <taxon>Acetobacteraceae</taxon>
        <taxon>Limobrevibacterium</taxon>
    </lineage>
</organism>
<dbReference type="GO" id="GO:0051920">
    <property type="term" value="F:peroxiredoxin activity"/>
    <property type="evidence" value="ECO:0007669"/>
    <property type="project" value="InterPro"/>
</dbReference>
<feature type="domain" description="Carboxymuconolactone decarboxylase-like" evidence="1">
    <location>
        <begin position="50"/>
        <end position="132"/>
    </location>
</feature>
<keyword evidence="3" id="KW-1185">Reference proteome</keyword>
<proteinExistence type="predicted"/>
<reference evidence="2" key="2">
    <citation type="submission" date="2022-10" db="EMBL/GenBank/DDBJ databases">
        <authorList>
            <person name="Trinh H.N."/>
        </authorList>
    </citation>
    <scope>NUCLEOTIDE SEQUENCE</scope>
    <source>
        <strain evidence="2">RN2-1</strain>
    </source>
</reference>
<dbReference type="Gene3D" id="1.20.1290.10">
    <property type="entry name" value="AhpD-like"/>
    <property type="match status" value="1"/>
</dbReference>
<dbReference type="InterPro" id="IPR052512">
    <property type="entry name" value="4CMD/NDH-1_regulator"/>
</dbReference>
<dbReference type="EMBL" id="JAPDNT010000016">
    <property type="protein sequence ID" value="MCW3476173.1"/>
    <property type="molecule type" value="Genomic_DNA"/>
</dbReference>
<evidence type="ECO:0000313" key="3">
    <source>
        <dbReference type="Proteomes" id="UP001165679"/>
    </source>
</evidence>
<dbReference type="SUPFAM" id="SSF69118">
    <property type="entry name" value="AhpD-like"/>
    <property type="match status" value="1"/>
</dbReference>
<name>A0AA41YQ22_9PROT</name>
<accession>A0AA41YQ22</accession>
<dbReference type="PANTHER" id="PTHR33570">
    <property type="entry name" value="4-CARBOXYMUCONOLACTONE DECARBOXYLASE FAMILY PROTEIN"/>
    <property type="match status" value="1"/>
</dbReference>
<dbReference type="Pfam" id="PF02627">
    <property type="entry name" value="CMD"/>
    <property type="match status" value="1"/>
</dbReference>
<dbReference type="PANTHER" id="PTHR33570:SF2">
    <property type="entry name" value="CARBOXYMUCONOLACTONE DECARBOXYLASE-LIKE DOMAIN-CONTAINING PROTEIN"/>
    <property type="match status" value="1"/>
</dbReference>
<dbReference type="Proteomes" id="UP001165679">
    <property type="component" value="Unassembled WGS sequence"/>
</dbReference>